<evidence type="ECO:0000313" key="3">
    <source>
        <dbReference type="Proteomes" id="UP001185069"/>
    </source>
</evidence>
<protein>
    <recommendedName>
        <fullName evidence="1">FAD-dependent urate hydroxylase HpyO/Asp monooxygenase CreE-like FAD/NAD(P)-binding domain-containing protein</fullName>
    </recommendedName>
</protein>
<comment type="caution">
    <text evidence="2">The sequence shown here is derived from an EMBL/GenBank/DDBJ whole genome shotgun (WGS) entry which is preliminary data.</text>
</comment>
<dbReference type="Proteomes" id="UP001185069">
    <property type="component" value="Unassembled WGS sequence"/>
</dbReference>
<dbReference type="PANTHER" id="PTHR40254">
    <property type="entry name" value="BLR0577 PROTEIN"/>
    <property type="match status" value="1"/>
</dbReference>
<sequence length="593" mass="64280">MPQQRESSIAFIGGGPRTLGILERLAKNSGASSGPLDIHVVEPFEPGSGRIWRRGQSALLKLNSLAGEVTMFTDSSVRMAGPPAPGPSLAEWAAGIREGRIRELPDWNPELADEAASLSPQSFPSRVLHARYLQWCYAGVLRAMPPEVTVHWHRCRAEAVEPAAGDRHRVRLSSGFAPLTVDAVVLATGHAEETGTDSGFAEFAREHGLHYQPPSYTADSDFSRVAPGREVIVRGMGLAFIDLMVLLMEGRGGRFEQTSEGLRYRPSGAEPVLLVGSGRGVPYRCKPRPQLHGSPAAVRYLTESTVRGLLETHREVDFEQHLQPLLLRELAHGYYQELATGHPHRITVGWPEFQAAVDRDAPADELRKMLADPADLLDFARLDRPLDGLSDPDRQTQISRHVAADLRLRTAEGHSESYGLFLALIGCHRAISAIPQDRFSAASRPAMAGRWHSFFSYLASGPPPARLRELLALHEAGLIRFLGAGLRVWPDPGNGRFAAAGSAGSASAEILIDAFLPVQPEPVPVDRQARMLGPDGRPIPGRFAAGPFTSAPKTGAFSRPGSNAPAFRENDALAHRLLAWIGARTPALAEAVH</sequence>
<organism evidence="2 3">
    <name type="scientific">Arthrobacter russicus</name>
    <dbReference type="NCBI Taxonomy" id="172040"/>
    <lineage>
        <taxon>Bacteria</taxon>
        <taxon>Bacillati</taxon>
        <taxon>Actinomycetota</taxon>
        <taxon>Actinomycetes</taxon>
        <taxon>Micrococcales</taxon>
        <taxon>Micrococcaceae</taxon>
        <taxon>Arthrobacter</taxon>
    </lineage>
</organism>
<dbReference type="InterPro" id="IPR052189">
    <property type="entry name" value="L-asp_N-monooxygenase_NS-form"/>
</dbReference>
<dbReference type="SUPFAM" id="SSF51905">
    <property type="entry name" value="FAD/NAD(P)-binding domain"/>
    <property type="match status" value="1"/>
</dbReference>
<dbReference type="PANTHER" id="PTHR40254:SF1">
    <property type="entry name" value="BLR0577 PROTEIN"/>
    <property type="match status" value="1"/>
</dbReference>
<gene>
    <name evidence="2" type="ORF">JOE69_003525</name>
</gene>
<proteinExistence type="predicted"/>
<dbReference type="Pfam" id="PF13454">
    <property type="entry name" value="NAD_binding_9"/>
    <property type="match status" value="1"/>
</dbReference>
<keyword evidence="3" id="KW-1185">Reference proteome</keyword>
<dbReference type="InterPro" id="IPR036188">
    <property type="entry name" value="FAD/NAD-bd_sf"/>
</dbReference>
<evidence type="ECO:0000259" key="1">
    <source>
        <dbReference type="Pfam" id="PF13454"/>
    </source>
</evidence>
<dbReference type="RefSeq" id="WP_309801003.1">
    <property type="nucleotide sequence ID" value="NZ_BAAAHY010000006.1"/>
</dbReference>
<reference evidence="2 3" key="1">
    <citation type="submission" date="2023-07" db="EMBL/GenBank/DDBJ databases">
        <title>Sequencing the genomes of 1000 actinobacteria strains.</title>
        <authorList>
            <person name="Klenk H.-P."/>
        </authorList>
    </citation>
    <scope>NUCLEOTIDE SEQUENCE [LARGE SCALE GENOMIC DNA]</scope>
    <source>
        <strain evidence="2 3">DSM 14555</strain>
    </source>
</reference>
<accession>A0ABU1JFR2</accession>
<feature type="domain" description="FAD-dependent urate hydroxylase HpyO/Asp monooxygenase CreE-like FAD/NAD(P)-binding" evidence="1">
    <location>
        <begin position="10"/>
        <end position="190"/>
    </location>
</feature>
<name>A0ABU1JFR2_9MICC</name>
<dbReference type="EMBL" id="JAVDQF010000001">
    <property type="protein sequence ID" value="MDR6271287.1"/>
    <property type="molecule type" value="Genomic_DNA"/>
</dbReference>
<evidence type="ECO:0000313" key="2">
    <source>
        <dbReference type="EMBL" id="MDR6271287.1"/>
    </source>
</evidence>
<dbReference type="InterPro" id="IPR038732">
    <property type="entry name" value="HpyO/CreE_NAD-binding"/>
</dbReference>